<dbReference type="PANTHER" id="PTHR43806">
    <property type="entry name" value="PEPTIDASE S8"/>
    <property type="match status" value="1"/>
</dbReference>
<dbReference type="PRINTS" id="PR00723">
    <property type="entry name" value="SUBTILISIN"/>
</dbReference>
<dbReference type="RefSeq" id="WP_080909667.1">
    <property type="nucleotide sequence ID" value="NZ_CP124545.1"/>
</dbReference>
<dbReference type="EMBL" id="CP124545">
    <property type="protein sequence ID" value="WGV51519.2"/>
    <property type="molecule type" value="Genomic_DNA"/>
</dbReference>
<evidence type="ECO:0000256" key="14">
    <source>
        <dbReference type="SAM" id="SignalP"/>
    </source>
</evidence>
<dbReference type="NCBIfam" id="TIGR03921">
    <property type="entry name" value="T7SS_mycosin"/>
    <property type="match status" value="1"/>
</dbReference>
<dbReference type="GO" id="GO:0004252">
    <property type="term" value="F:serine-type endopeptidase activity"/>
    <property type="evidence" value="ECO:0007669"/>
    <property type="project" value="UniProtKB-UniRule"/>
</dbReference>
<evidence type="ECO:0000313" key="16">
    <source>
        <dbReference type="EMBL" id="KAB2583166.1"/>
    </source>
</evidence>
<reference evidence="17 20" key="2">
    <citation type="submission" date="2020-12" db="EMBL/GenBank/DDBJ databases">
        <title>Draft genome sequence of furan degrading bacterial strain FUR100.</title>
        <authorList>
            <person name="Woiski C."/>
        </authorList>
    </citation>
    <scope>NUCLEOTIDE SEQUENCE [LARGE SCALE GENOMIC DNA]</scope>
    <source>
        <strain evidence="17 20">FUR100</strain>
    </source>
</reference>
<dbReference type="InterPro" id="IPR023828">
    <property type="entry name" value="Peptidase_S8_Ser-AS"/>
</dbReference>
<name>A0A5N5DZF0_RHOER</name>
<feature type="active site" description="Charge relay system" evidence="10">
    <location>
        <position position="97"/>
    </location>
</feature>
<dbReference type="GO" id="GO:0006508">
    <property type="term" value="P:proteolysis"/>
    <property type="evidence" value="ECO:0007669"/>
    <property type="project" value="UniProtKB-KW"/>
</dbReference>
<keyword evidence="3" id="KW-1003">Cell membrane</keyword>
<feature type="chain" id="PRO_5044622316" evidence="14">
    <location>
        <begin position="30"/>
        <end position="470"/>
    </location>
</feature>
<feature type="region of interest" description="Disordered" evidence="12">
    <location>
        <begin position="34"/>
        <end position="54"/>
    </location>
</feature>
<keyword evidence="20" id="KW-1185">Reference proteome</keyword>
<dbReference type="InterPro" id="IPR036852">
    <property type="entry name" value="Peptidase_S8/S53_dom_sf"/>
</dbReference>
<evidence type="ECO:0000313" key="17">
    <source>
        <dbReference type="EMBL" id="MBH5144977.1"/>
    </source>
</evidence>
<feature type="active site" description="Charge relay system" evidence="10">
    <location>
        <position position="342"/>
    </location>
</feature>
<evidence type="ECO:0000259" key="15">
    <source>
        <dbReference type="Pfam" id="PF00082"/>
    </source>
</evidence>
<evidence type="ECO:0000256" key="3">
    <source>
        <dbReference type="ARBA" id="ARBA00022475"/>
    </source>
</evidence>
<keyword evidence="5 13" id="KW-0812">Transmembrane</keyword>
<keyword evidence="9 13" id="KW-0472">Membrane</keyword>
<evidence type="ECO:0000256" key="9">
    <source>
        <dbReference type="ARBA" id="ARBA00023136"/>
    </source>
</evidence>
<dbReference type="Proteomes" id="UP001230933">
    <property type="component" value="Chromosome"/>
</dbReference>
<dbReference type="InterPro" id="IPR023827">
    <property type="entry name" value="Peptidase_S8_Asp-AS"/>
</dbReference>
<dbReference type="InterPro" id="IPR050131">
    <property type="entry name" value="Peptidase_S8_subtilisin-like"/>
</dbReference>
<dbReference type="PROSITE" id="PS00137">
    <property type="entry name" value="SUBTILASE_HIS"/>
    <property type="match status" value="1"/>
</dbReference>
<organism evidence="16 19">
    <name type="scientific">Rhodococcus erythropolis</name>
    <name type="common">Arthrobacter picolinophilus</name>
    <dbReference type="NCBI Taxonomy" id="1833"/>
    <lineage>
        <taxon>Bacteria</taxon>
        <taxon>Bacillati</taxon>
        <taxon>Actinomycetota</taxon>
        <taxon>Actinomycetes</taxon>
        <taxon>Mycobacteriales</taxon>
        <taxon>Nocardiaceae</taxon>
        <taxon>Rhodococcus</taxon>
        <taxon>Rhodococcus erythropolis group</taxon>
    </lineage>
</organism>
<dbReference type="Proteomes" id="UP000325576">
    <property type="component" value="Unassembled WGS sequence"/>
</dbReference>
<evidence type="ECO:0000313" key="19">
    <source>
        <dbReference type="Proteomes" id="UP000325576"/>
    </source>
</evidence>
<dbReference type="PROSITE" id="PS00138">
    <property type="entry name" value="SUBTILASE_SER"/>
    <property type="match status" value="1"/>
</dbReference>
<evidence type="ECO:0000313" key="20">
    <source>
        <dbReference type="Proteomes" id="UP000627573"/>
    </source>
</evidence>
<sequence>MVIRRATNICAALVIVVLTVLAGAGGASSAVPSPIDPAMLPEDGPPAPPQPTEQRTLCVPAVAGGDGADIPRSQQDLGFDSVWSITRGAGQRIAVIDTGVSRHPRLPALEGGGDYVGTSDGTDDCDSHGTVVAGLIAAEQVDGSGFSGAAPDAQIISIRQSSAAFSVAGQREDPAVAENSSGYGNVDTMALAVRHAADLGASVINISEVACKPAGDGINDQRLGAAIEYATIAKNAVVVAAAGNVGSGGCKNQNPPPDPLDPQADPWNSVTTIASPAWYDDYVLTVGSVDPNGTASSFSLGGPWVDVAAPGTGIISLHPTSPGLTNGVYGSDGAVQSFNGTSFAAPYVAATAALVRSVHPELTALQVMQRIEATAHAPAQGWNPYVGHGVIDPLAAVTGELAPGERVKVNHQSVTIDPLPTPPTPDNRSRDAALVGAGTVGTLALLTLLASMPIRRAIRRRLPERRDVDL</sequence>
<dbReference type="Pfam" id="PF00082">
    <property type="entry name" value="Peptidase_S8"/>
    <property type="match status" value="1"/>
</dbReference>
<dbReference type="AlphaFoldDB" id="A0A5N5DZF0"/>
<feature type="transmembrane region" description="Helical" evidence="13">
    <location>
        <begin position="432"/>
        <end position="452"/>
    </location>
</feature>
<proteinExistence type="inferred from homology"/>
<protein>
    <submittedName>
        <fullName evidence="16">Type VII secretion-associated serine protease mycosin</fullName>
    </submittedName>
</protein>
<dbReference type="PANTHER" id="PTHR43806:SF11">
    <property type="entry name" value="CEREVISIN-RELATED"/>
    <property type="match status" value="1"/>
</dbReference>
<reference evidence="18" key="3">
    <citation type="submission" date="2023-08" db="EMBL/GenBank/DDBJ databases">
        <title>Isolation and Characterization of Rhodococcus erythropolis MGMM8.</title>
        <authorList>
            <person name="Diabankana R.G.C."/>
            <person name="Afordoanyi D.M."/>
            <person name="Validov S.Z."/>
        </authorList>
    </citation>
    <scope>NUCLEOTIDE SEQUENCE</scope>
    <source>
        <strain evidence="18">MGMM8</strain>
    </source>
</reference>
<comment type="subcellular location">
    <subcellularLocation>
        <location evidence="1">Cell membrane</location>
        <topology evidence="1">Single-pass membrane protein</topology>
    </subcellularLocation>
</comment>
<gene>
    <name evidence="17" type="primary">mycP</name>
    <name evidence="16" type="ORF">BS297_21900</name>
    <name evidence="17" type="ORF">I3517_20460</name>
    <name evidence="18" type="ORF">QIE55_09980</name>
</gene>
<evidence type="ECO:0000256" key="6">
    <source>
        <dbReference type="ARBA" id="ARBA00022801"/>
    </source>
</evidence>
<evidence type="ECO:0000256" key="8">
    <source>
        <dbReference type="ARBA" id="ARBA00022989"/>
    </source>
</evidence>
<evidence type="ECO:0000256" key="7">
    <source>
        <dbReference type="ARBA" id="ARBA00022825"/>
    </source>
</evidence>
<evidence type="ECO:0000256" key="12">
    <source>
        <dbReference type="SAM" id="MobiDB-lite"/>
    </source>
</evidence>
<comment type="similarity">
    <text evidence="2 10 11">Belongs to the peptidase S8 family.</text>
</comment>
<feature type="signal peptide" evidence="14">
    <location>
        <begin position="1"/>
        <end position="29"/>
    </location>
</feature>
<evidence type="ECO:0000256" key="1">
    <source>
        <dbReference type="ARBA" id="ARBA00004162"/>
    </source>
</evidence>
<dbReference type="GO" id="GO:0005886">
    <property type="term" value="C:plasma membrane"/>
    <property type="evidence" value="ECO:0007669"/>
    <property type="project" value="UniProtKB-SubCell"/>
</dbReference>
<keyword evidence="8 13" id="KW-1133">Transmembrane helix</keyword>
<dbReference type="SUPFAM" id="SSF52743">
    <property type="entry name" value="Subtilisin-like"/>
    <property type="match status" value="1"/>
</dbReference>
<evidence type="ECO:0000256" key="4">
    <source>
        <dbReference type="ARBA" id="ARBA00022670"/>
    </source>
</evidence>
<dbReference type="EMBL" id="JAECSB010000072">
    <property type="protein sequence ID" value="MBH5144977.1"/>
    <property type="molecule type" value="Genomic_DNA"/>
</dbReference>
<dbReference type="InterPro" id="IPR022398">
    <property type="entry name" value="Peptidase_S8_His-AS"/>
</dbReference>
<evidence type="ECO:0000256" key="5">
    <source>
        <dbReference type="ARBA" id="ARBA00022692"/>
    </source>
</evidence>
<evidence type="ECO:0000256" key="10">
    <source>
        <dbReference type="PROSITE-ProRule" id="PRU01240"/>
    </source>
</evidence>
<dbReference type="EMBL" id="MRBO01000589">
    <property type="protein sequence ID" value="KAB2583166.1"/>
    <property type="molecule type" value="Genomic_DNA"/>
</dbReference>
<accession>A0A5N5DZF0</accession>
<reference evidence="16 19" key="1">
    <citation type="journal article" date="2017" name="Poromechanics V (2013)">
        <title>Genomic Characterization of the Arsenic-Tolerant Actinobacterium, &lt;i&gt;Rhodococcus erythropolis&lt;/i&gt; S43.</title>
        <authorList>
            <person name="Retamal-Morales G."/>
            <person name="Mehnert M."/>
            <person name="Schwabe R."/>
            <person name="Tischler D."/>
            <person name="Schloemann M."/>
            <person name="Levican G.J."/>
        </authorList>
    </citation>
    <scope>NUCLEOTIDE SEQUENCE [LARGE SCALE GENOMIC DNA]</scope>
    <source>
        <strain evidence="16 19">S43</strain>
    </source>
</reference>
<evidence type="ECO:0000256" key="2">
    <source>
        <dbReference type="ARBA" id="ARBA00011073"/>
    </source>
</evidence>
<keyword evidence="6 10" id="KW-0378">Hydrolase</keyword>
<keyword evidence="7 10" id="KW-0720">Serine protease</keyword>
<evidence type="ECO:0000256" key="13">
    <source>
        <dbReference type="SAM" id="Phobius"/>
    </source>
</evidence>
<keyword evidence="4 10" id="KW-0645">Protease</keyword>
<dbReference type="PROSITE" id="PS51892">
    <property type="entry name" value="SUBTILASE"/>
    <property type="match status" value="1"/>
</dbReference>
<feature type="domain" description="Peptidase S8/S53" evidence="15">
    <location>
        <begin position="88"/>
        <end position="389"/>
    </location>
</feature>
<dbReference type="PROSITE" id="PS00136">
    <property type="entry name" value="SUBTILASE_ASP"/>
    <property type="match status" value="1"/>
</dbReference>
<keyword evidence="14" id="KW-0732">Signal</keyword>
<evidence type="ECO:0000256" key="11">
    <source>
        <dbReference type="RuleBase" id="RU003355"/>
    </source>
</evidence>
<dbReference type="InterPro" id="IPR000209">
    <property type="entry name" value="Peptidase_S8/S53_dom"/>
</dbReference>
<feature type="active site" description="Charge relay system" evidence="10">
    <location>
        <position position="128"/>
    </location>
</feature>
<evidence type="ECO:0000313" key="18">
    <source>
        <dbReference type="EMBL" id="WGV51519.2"/>
    </source>
</evidence>
<dbReference type="Proteomes" id="UP000627573">
    <property type="component" value="Unassembled WGS sequence"/>
</dbReference>
<dbReference type="InterPro" id="IPR023834">
    <property type="entry name" value="T7SS_pept_S8A_mycosin"/>
</dbReference>
<dbReference type="Gene3D" id="3.40.50.200">
    <property type="entry name" value="Peptidase S8/S53 domain"/>
    <property type="match status" value="1"/>
</dbReference>
<dbReference type="InterPro" id="IPR015500">
    <property type="entry name" value="Peptidase_S8_subtilisin-rel"/>
</dbReference>